<reference evidence="2 3" key="1">
    <citation type="submission" date="2019-03" db="EMBL/GenBank/DDBJ databases">
        <title>Luteimonas zhaokaii sp.nov., isolated from the rectal contents of Plateau pika in Yushu, Qinghai Province, China.</title>
        <authorList>
            <person name="Zhang G."/>
        </authorList>
    </citation>
    <scope>NUCLEOTIDE SEQUENCE [LARGE SCALE GENOMIC DNA]</scope>
    <source>
        <strain evidence="2 3">B9</strain>
    </source>
</reference>
<dbReference type="Proteomes" id="UP000294796">
    <property type="component" value="Unassembled WGS sequence"/>
</dbReference>
<organism evidence="2 3">
    <name type="scientific">Luteimonas aestuarii</name>
    <dbReference type="NCBI Taxonomy" id="453837"/>
    <lineage>
        <taxon>Bacteria</taxon>
        <taxon>Pseudomonadati</taxon>
        <taxon>Pseudomonadota</taxon>
        <taxon>Gammaproteobacteria</taxon>
        <taxon>Lysobacterales</taxon>
        <taxon>Lysobacteraceae</taxon>
        <taxon>Luteimonas</taxon>
    </lineage>
</organism>
<protein>
    <submittedName>
        <fullName evidence="2">Uncharacterized protein</fullName>
    </submittedName>
</protein>
<feature type="region of interest" description="Disordered" evidence="1">
    <location>
        <begin position="129"/>
        <end position="190"/>
    </location>
</feature>
<dbReference type="EMBL" id="SMTF01000003">
    <property type="protein sequence ID" value="TDK26175.1"/>
    <property type="molecule type" value="Genomic_DNA"/>
</dbReference>
<evidence type="ECO:0000256" key="1">
    <source>
        <dbReference type="SAM" id="MobiDB-lite"/>
    </source>
</evidence>
<evidence type="ECO:0000313" key="2">
    <source>
        <dbReference type="EMBL" id="TDK26175.1"/>
    </source>
</evidence>
<accession>A0A4R5TY98</accession>
<evidence type="ECO:0000313" key="3">
    <source>
        <dbReference type="Proteomes" id="UP000294796"/>
    </source>
</evidence>
<dbReference type="RefSeq" id="WP_133321207.1">
    <property type="nucleotide sequence ID" value="NZ_SMTF01000003.1"/>
</dbReference>
<dbReference type="OrthoDB" id="8910510at2"/>
<proteinExistence type="predicted"/>
<dbReference type="AlphaFoldDB" id="A0A4R5TY98"/>
<comment type="caution">
    <text evidence="2">The sequence shown here is derived from an EMBL/GenBank/DDBJ whole genome shotgun (WGS) entry which is preliminary data.</text>
</comment>
<gene>
    <name evidence="2" type="ORF">E2F46_06145</name>
</gene>
<name>A0A4R5TY98_9GAMM</name>
<sequence length="190" mass="20878">MSARKRNRQKGRREGGSFLAIPHAVLESENWKRCSGTAAKLLIDIAGLYRGKNNGDLAPALIKRPASEAKVRALRELVHYGLLVQTKHGGLGMPSLYALTWHAIDHCGGHLEVAATTTAPGFWREERPKFVPPETRKPLRKSNKPASIFEAGTSVEEEHRFGNRTFKRGFSTNAASETEHLSRSTNGGAP</sequence>
<keyword evidence="3" id="KW-1185">Reference proteome</keyword>